<reference evidence="4" key="1">
    <citation type="journal article" date="2021" name="J Fungi (Basel)">
        <title>Virulence traits and population genomics of the black yeast Aureobasidium melanogenum.</title>
        <authorList>
            <person name="Cernosa A."/>
            <person name="Sun X."/>
            <person name="Gostincar C."/>
            <person name="Fang C."/>
            <person name="Gunde-Cimerman N."/>
            <person name="Song Z."/>
        </authorList>
    </citation>
    <scope>NUCLEOTIDE SEQUENCE</scope>
    <source>
        <strain evidence="4">EXF-8016</strain>
    </source>
</reference>
<dbReference type="AlphaFoldDB" id="A0A9P8GHX7"/>
<feature type="compositionally biased region" description="Low complexity" evidence="1">
    <location>
        <begin position="53"/>
        <end position="67"/>
    </location>
</feature>
<dbReference type="OrthoDB" id="27214at2759"/>
<feature type="non-terminal residue" evidence="4">
    <location>
        <position position="1"/>
    </location>
</feature>
<dbReference type="PANTHER" id="PTHR37049:SF4">
    <property type="entry name" value="RHODANESE DOMAIN-CONTAINING PROTEIN"/>
    <property type="match status" value="1"/>
</dbReference>
<dbReference type="Gene3D" id="3.90.226.10">
    <property type="entry name" value="2-enoyl-CoA Hydratase, Chain A, domain 1"/>
    <property type="match status" value="1"/>
</dbReference>
<dbReference type="PANTHER" id="PTHR37049">
    <property type="entry name" value="PEPTIDASE S41 FAMILY PROTEIN"/>
    <property type="match status" value="1"/>
</dbReference>
<sequence length="817" mass="90196">MLLGYLSFLLPVLVQAAPWSLHPGQPPADSSLPRWNLTLRGNDSSTISPIVLPTSTGTATPSAPESPCKSVRLALQPSQKSSTKPSFRIPAKLAYDCLNSIPFNQSAAAALMESMRPYLDWQSTTSYLKDPPKEYAEAVQPPYDFWTAFNAIEMNVARGAYASEYDFGWDLYQATQQAHDGHFSFVLDVVGNVFSFGRTSALVSVSEDGKDLPAVYVYSDILAAQTGNSSFSPSQVILINGMGTTEFLLDWAQYGGHQDKDALWNNLFYSPAQVSLGGSGTGTGTFAGNGRGRFVYPGPTTTLTFANGTNATNENYARTHISFKNINSGADIYREYLIPKSPPHLDALEMLQRGEAKHEENKNDDTRITYLQQDMPFFQPRQVRNIDAPGYPPPVTRQRHNMNGGYFLEGPGFEDVAVLTVASFVHQPFAGLEFQKVNSDFIAAALAANKTKLIIDVSANGGGVILQGYDLFKQLFPSIHPYGASRFRAHETIDWLGEIYSKFATQLINSSDPQANNLQLAPWDYHTDLNSDDKHFASWKGEGGKYGPYEYGNDTFTSLIRWDLDDPQLHQHSGGIKVSGYGDHTNTSSHQQPFETHNIILVYDGYCASTCAIFSEFLRREAGVKTIALGGRPSLLPMQGVGGVKGANMYTWNHILSAVNFAIGRSETLLHQDLNDTALGKYNSLALARATDARVNSRDGIRKPDDNDDDQTPWQFLYEPTECRIFYTKQMVLDQSAVWKTVADTVWGKGNACVAGDNNFYGEKEGNDGSADGGDQGQEHTVWDVSDGFDVEEAWRGLEVETEHRRDHDRGDCVMYP</sequence>
<gene>
    <name evidence="4" type="ORF">KCV03_g4304</name>
</gene>
<evidence type="ECO:0000313" key="5">
    <source>
        <dbReference type="Proteomes" id="UP000767238"/>
    </source>
</evidence>
<evidence type="ECO:0000256" key="1">
    <source>
        <dbReference type="SAM" id="MobiDB-lite"/>
    </source>
</evidence>
<name>A0A9P8GHX7_AURME</name>
<accession>A0A9P8GHX7</accession>
<feature type="region of interest" description="Disordered" evidence="1">
    <location>
        <begin position="48"/>
        <end position="67"/>
    </location>
</feature>
<feature type="domain" description="CPAF-like PDZ" evidence="3">
    <location>
        <begin position="195"/>
        <end position="323"/>
    </location>
</feature>
<organism evidence="4 5">
    <name type="scientific">Aureobasidium melanogenum</name>
    <name type="common">Aureobasidium pullulans var. melanogenum</name>
    <dbReference type="NCBI Taxonomy" id="46634"/>
    <lineage>
        <taxon>Eukaryota</taxon>
        <taxon>Fungi</taxon>
        <taxon>Dikarya</taxon>
        <taxon>Ascomycota</taxon>
        <taxon>Pezizomycotina</taxon>
        <taxon>Dothideomycetes</taxon>
        <taxon>Dothideomycetidae</taxon>
        <taxon>Dothideales</taxon>
        <taxon>Saccotheciaceae</taxon>
        <taxon>Aureobasidium</taxon>
    </lineage>
</organism>
<dbReference type="SUPFAM" id="SSF52096">
    <property type="entry name" value="ClpP/crotonase"/>
    <property type="match status" value="1"/>
</dbReference>
<evidence type="ECO:0000313" key="4">
    <source>
        <dbReference type="EMBL" id="KAH0223413.1"/>
    </source>
</evidence>
<dbReference type="Pfam" id="PF23658">
    <property type="entry name" value="PDZ_CPAF_rel"/>
    <property type="match status" value="1"/>
</dbReference>
<comment type="caution">
    <text evidence="4">The sequence shown here is derived from an EMBL/GenBank/DDBJ whole genome shotgun (WGS) entry which is preliminary data.</text>
</comment>
<protein>
    <recommendedName>
        <fullName evidence="3">CPAF-like PDZ domain-containing protein</fullName>
    </recommendedName>
</protein>
<feature type="signal peptide" evidence="2">
    <location>
        <begin position="1"/>
        <end position="16"/>
    </location>
</feature>
<dbReference type="Proteomes" id="UP000767238">
    <property type="component" value="Unassembled WGS sequence"/>
</dbReference>
<evidence type="ECO:0000259" key="3">
    <source>
        <dbReference type="Pfam" id="PF23658"/>
    </source>
</evidence>
<keyword evidence="2" id="KW-0732">Signal</keyword>
<feature type="chain" id="PRO_5040393559" description="CPAF-like PDZ domain-containing protein" evidence="2">
    <location>
        <begin position="17"/>
        <end position="817"/>
    </location>
</feature>
<dbReference type="InterPro" id="IPR052766">
    <property type="entry name" value="S41A_metabolite_peptidase"/>
</dbReference>
<proteinExistence type="predicted"/>
<evidence type="ECO:0000256" key="2">
    <source>
        <dbReference type="SAM" id="SignalP"/>
    </source>
</evidence>
<dbReference type="EMBL" id="JAHFYH010000025">
    <property type="protein sequence ID" value="KAH0223413.1"/>
    <property type="molecule type" value="Genomic_DNA"/>
</dbReference>
<dbReference type="InterPro" id="IPR029045">
    <property type="entry name" value="ClpP/crotonase-like_dom_sf"/>
</dbReference>
<reference evidence="4" key="2">
    <citation type="submission" date="2021-08" db="EMBL/GenBank/DDBJ databases">
        <authorList>
            <person name="Gostincar C."/>
            <person name="Sun X."/>
            <person name="Song Z."/>
            <person name="Gunde-Cimerman N."/>
        </authorList>
    </citation>
    <scope>NUCLEOTIDE SEQUENCE</scope>
    <source>
        <strain evidence="4">EXF-8016</strain>
    </source>
</reference>
<dbReference type="InterPro" id="IPR056186">
    <property type="entry name" value="PDZ_CPAF-rel"/>
</dbReference>